<dbReference type="SMART" id="SM00028">
    <property type="entry name" value="TPR"/>
    <property type="match status" value="3"/>
</dbReference>
<protein>
    <recommendedName>
        <fullName evidence="2">histidine kinase</fullName>
        <ecNumber evidence="2">2.7.13.3</ecNumber>
    </recommendedName>
</protein>
<dbReference type="Pfam" id="PF07568">
    <property type="entry name" value="HisKA_2"/>
    <property type="match status" value="1"/>
</dbReference>
<dbReference type="KEGG" id="cpi:Cpin_0119"/>
<dbReference type="InterPro" id="IPR036890">
    <property type="entry name" value="HATPase_C_sf"/>
</dbReference>
<keyword evidence="8" id="KW-1133">Transmembrane helix</keyword>
<evidence type="ECO:0000256" key="1">
    <source>
        <dbReference type="ARBA" id="ARBA00000085"/>
    </source>
</evidence>
<dbReference type="InterPro" id="IPR003594">
    <property type="entry name" value="HATPase_dom"/>
</dbReference>
<dbReference type="EC" id="2.7.13.3" evidence="2"/>
<dbReference type="InterPro" id="IPR019734">
    <property type="entry name" value="TPR_rpt"/>
</dbReference>
<dbReference type="SUPFAM" id="SSF48452">
    <property type="entry name" value="TPR-like"/>
    <property type="match status" value="1"/>
</dbReference>
<dbReference type="PANTHER" id="PTHR41523:SF8">
    <property type="entry name" value="ETHYLENE RESPONSE SENSOR PROTEIN"/>
    <property type="match status" value="1"/>
</dbReference>
<name>A0A979GM16_CHIPD</name>
<dbReference type="Pfam" id="PF13424">
    <property type="entry name" value="TPR_12"/>
    <property type="match status" value="1"/>
</dbReference>
<dbReference type="SUPFAM" id="SSF55874">
    <property type="entry name" value="ATPase domain of HSP90 chaperone/DNA topoisomerase II/histidine kinase"/>
    <property type="match status" value="1"/>
</dbReference>
<dbReference type="Gene3D" id="3.30.450.20">
    <property type="entry name" value="PAS domain"/>
    <property type="match status" value="1"/>
</dbReference>
<evidence type="ECO:0000313" key="11">
    <source>
        <dbReference type="Proteomes" id="UP000002215"/>
    </source>
</evidence>
<keyword evidence="4" id="KW-0808">Transferase</keyword>
<dbReference type="Proteomes" id="UP000002215">
    <property type="component" value="Chromosome"/>
</dbReference>
<dbReference type="InterPro" id="IPR011990">
    <property type="entry name" value="TPR-like_helical_dom_sf"/>
</dbReference>
<evidence type="ECO:0000256" key="4">
    <source>
        <dbReference type="ARBA" id="ARBA00022679"/>
    </source>
</evidence>
<evidence type="ECO:0000256" key="3">
    <source>
        <dbReference type="ARBA" id="ARBA00022553"/>
    </source>
</evidence>
<keyword evidence="8" id="KW-0812">Transmembrane</keyword>
<dbReference type="GO" id="GO:0004673">
    <property type="term" value="F:protein histidine kinase activity"/>
    <property type="evidence" value="ECO:0007669"/>
    <property type="project" value="UniProtKB-EC"/>
</dbReference>
<gene>
    <name evidence="10" type="ordered locus">Cpin_0119</name>
</gene>
<dbReference type="InterPro" id="IPR011495">
    <property type="entry name" value="Sig_transdc_His_kin_sub2_dim/P"/>
</dbReference>
<reference evidence="10 11" key="2">
    <citation type="journal article" date="2010" name="Stand. Genomic Sci.">
        <title>Complete genome sequence of Chitinophaga pinensis type strain (UQM 2034).</title>
        <authorList>
            <person name="Glavina Del Rio T."/>
            <person name="Abt B."/>
            <person name="Spring S."/>
            <person name="Lapidus A."/>
            <person name="Nolan M."/>
            <person name="Tice H."/>
            <person name="Copeland A."/>
            <person name="Cheng J.F."/>
            <person name="Chen F."/>
            <person name="Bruce D."/>
            <person name="Goodwin L."/>
            <person name="Pitluck S."/>
            <person name="Ivanova N."/>
            <person name="Mavromatis K."/>
            <person name="Mikhailova N."/>
            <person name="Pati A."/>
            <person name="Chen A."/>
            <person name="Palaniappan K."/>
            <person name="Land M."/>
            <person name="Hauser L."/>
            <person name="Chang Y.J."/>
            <person name="Jeffries C.D."/>
            <person name="Chain P."/>
            <person name="Saunders E."/>
            <person name="Detter J.C."/>
            <person name="Brettin T."/>
            <person name="Rohde M."/>
            <person name="Goker M."/>
            <person name="Bristow J."/>
            <person name="Eisen J.A."/>
            <person name="Markowitz V."/>
            <person name="Hugenholtz P."/>
            <person name="Kyrpides N.C."/>
            <person name="Klenk H.P."/>
            <person name="Lucas S."/>
        </authorList>
    </citation>
    <scope>NUCLEOTIDE SEQUENCE [LARGE SCALE GENOMIC DNA]</scope>
    <source>
        <strain evidence="11">ATCC 43595 / DSM 2588 / LMG 13176 / NBRC 15968 / NCIMB 11800 / UQM 2034</strain>
    </source>
</reference>
<proteinExistence type="predicted"/>
<dbReference type="Pfam" id="PF13581">
    <property type="entry name" value="HATPase_c_2"/>
    <property type="match status" value="1"/>
</dbReference>
<evidence type="ECO:0000256" key="7">
    <source>
        <dbReference type="ARBA" id="ARBA00022840"/>
    </source>
</evidence>
<accession>A0A979GM16</accession>
<feature type="transmembrane region" description="Helical" evidence="8">
    <location>
        <begin position="500"/>
        <end position="519"/>
    </location>
</feature>
<evidence type="ECO:0000259" key="9">
    <source>
        <dbReference type="SMART" id="SM00387"/>
    </source>
</evidence>
<evidence type="ECO:0000313" key="10">
    <source>
        <dbReference type="EMBL" id="ACU57622.1"/>
    </source>
</evidence>
<reference evidence="11" key="1">
    <citation type="submission" date="2009-08" db="EMBL/GenBank/DDBJ databases">
        <title>The complete genome of Chitinophaga pinensis DSM 2588.</title>
        <authorList>
            <consortium name="US DOE Joint Genome Institute (JGI-PGF)"/>
            <person name="Lucas S."/>
            <person name="Copeland A."/>
            <person name="Lapidus A."/>
            <person name="Glavina del Rio T."/>
            <person name="Dalin E."/>
            <person name="Tice H."/>
            <person name="Bruce D."/>
            <person name="Goodwin L."/>
            <person name="Pitluck S."/>
            <person name="Kyrpides N."/>
            <person name="Mavromatis K."/>
            <person name="Ivanova N."/>
            <person name="Mikhailova N."/>
            <person name="Sims D."/>
            <person name="Meinche L."/>
            <person name="Brettin T."/>
            <person name="Detter J.C."/>
            <person name="Han C."/>
            <person name="Larimer F."/>
            <person name="Land M."/>
            <person name="Hauser L."/>
            <person name="Markowitz V."/>
            <person name="Cheng J.-F."/>
            <person name="Hugenholtz P."/>
            <person name="Woyke T."/>
            <person name="Wu D."/>
            <person name="Spring S."/>
            <person name="Klenk H.-P."/>
            <person name="Eisen J.A."/>
        </authorList>
    </citation>
    <scope>NUCLEOTIDE SEQUENCE [LARGE SCALE GENOMIC DNA]</scope>
    <source>
        <strain evidence="11">ATCC 43595 / DSM 2588 / LMG 13176 / NBRC 15968 / NCIMB 11800 / UQM 2034</strain>
    </source>
</reference>
<dbReference type="OrthoDB" id="1223659at2"/>
<sequence length="757" mass="86058">MNRLLLVLHFILLGILPGMARQQYGVSIPVLQRSLEKSATDTGKIRLSLAIAEAYIRLPGNSQKDMESAFLYLKQATSLNAHTRIPRWEARSDYLYAKAYREKGLYTEGKAAIVKARQILTALNCPGDMADVLMETGHYYSIDVEAELKEKIHLYESAAIQYKIAGNTAEEAYACKMTGDCYHCWGKYDEALQYLNKTLTLYKKTGRKDLQGIYDLLGTIATGKGDYSQGLTYGLLALKTAEEQKDSSLQLCTILNRLSVTLYELGDYQHALDFAERSLKIANHYKDTTAILTVSTNFITIYLRDNQPAKALELLNRIVELYKEPVQKDRIWISTNLIRCYVQLQQLDKAAAFVPGLLTTSANMSKYNYYQTMIYSSLVMYYIHAKQFEKAAGFCALQAEVCKQIGQLNGLSHNYLQWFRADSALGNYPAAIRHYKDYKVLNDSLFRISKAGEIARLQVQYDFDQKNKDITLKQQNIELLTRQGLLQRAALKEARLTRNIIIFGAVMLLLLLILSYNRYQLKQASNKRLQQKQEEIYLQNQSLQGLIDVQEKLLEEKEWLVKEIHHRVRNNLQIVMSLLNTQAAYLHNSDALEAISESRYRMQAISLIHQKLYLSANMALIDMQNYTRELIAGLKDNFGGLQQLYFDINIAPVKLDVSQAVPVSLILNEALTNAIKYAFPKNENGIIYVSLQYTEEAQLLLRVADSGHGFPAGFDVYSHGTMGIRLIETLTEQLEGILEIKEAPGVSVQVSFKQQKS</sequence>
<dbReference type="Gene3D" id="1.25.40.10">
    <property type="entry name" value="Tetratricopeptide repeat domain"/>
    <property type="match status" value="2"/>
</dbReference>
<dbReference type="RefSeq" id="WP_012787798.1">
    <property type="nucleotide sequence ID" value="NC_013132.1"/>
</dbReference>
<dbReference type="EMBL" id="CP001699">
    <property type="protein sequence ID" value="ACU57622.1"/>
    <property type="molecule type" value="Genomic_DNA"/>
</dbReference>
<comment type="catalytic activity">
    <reaction evidence="1">
        <text>ATP + protein L-histidine = ADP + protein N-phospho-L-histidine.</text>
        <dbReference type="EC" id="2.7.13.3"/>
    </reaction>
</comment>
<keyword evidence="6 10" id="KW-0418">Kinase</keyword>
<organism evidence="10 11">
    <name type="scientific">Chitinophaga pinensis (strain ATCC 43595 / DSM 2588 / LMG 13176 / NBRC 15968 / NCIMB 11800 / UQM 2034)</name>
    <dbReference type="NCBI Taxonomy" id="485918"/>
    <lineage>
        <taxon>Bacteria</taxon>
        <taxon>Pseudomonadati</taxon>
        <taxon>Bacteroidota</taxon>
        <taxon>Chitinophagia</taxon>
        <taxon>Chitinophagales</taxon>
        <taxon>Chitinophagaceae</taxon>
        <taxon>Chitinophaga</taxon>
    </lineage>
</organism>
<evidence type="ECO:0000256" key="5">
    <source>
        <dbReference type="ARBA" id="ARBA00022741"/>
    </source>
</evidence>
<evidence type="ECO:0000256" key="6">
    <source>
        <dbReference type="ARBA" id="ARBA00022777"/>
    </source>
</evidence>
<keyword evidence="5" id="KW-0547">Nucleotide-binding</keyword>
<keyword evidence="8" id="KW-0472">Membrane</keyword>
<keyword evidence="7" id="KW-0067">ATP-binding</keyword>
<dbReference type="GO" id="GO:0005524">
    <property type="term" value="F:ATP binding"/>
    <property type="evidence" value="ECO:0007669"/>
    <property type="project" value="UniProtKB-KW"/>
</dbReference>
<dbReference type="PANTHER" id="PTHR41523">
    <property type="entry name" value="TWO-COMPONENT SYSTEM SENSOR PROTEIN"/>
    <property type="match status" value="1"/>
</dbReference>
<evidence type="ECO:0000256" key="8">
    <source>
        <dbReference type="SAM" id="Phobius"/>
    </source>
</evidence>
<feature type="domain" description="Histidine kinase/HSP90-like ATPase" evidence="9">
    <location>
        <begin position="658"/>
        <end position="756"/>
    </location>
</feature>
<dbReference type="AlphaFoldDB" id="A0A979GM16"/>
<dbReference type="Gene3D" id="3.30.565.10">
    <property type="entry name" value="Histidine kinase-like ATPase, C-terminal domain"/>
    <property type="match status" value="1"/>
</dbReference>
<evidence type="ECO:0000256" key="2">
    <source>
        <dbReference type="ARBA" id="ARBA00012438"/>
    </source>
</evidence>
<keyword evidence="3" id="KW-0597">Phosphoprotein</keyword>
<dbReference type="SMART" id="SM00387">
    <property type="entry name" value="HATPase_c"/>
    <property type="match status" value="1"/>
</dbReference>